<dbReference type="SUPFAM" id="SSF51197">
    <property type="entry name" value="Clavaminate synthase-like"/>
    <property type="match status" value="1"/>
</dbReference>
<proteinExistence type="predicted"/>
<dbReference type="PANTHER" id="PTHR20883:SF48">
    <property type="entry name" value="ECTOINE DIOXYGENASE"/>
    <property type="match status" value="1"/>
</dbReference>
<evidence type="ECO:0008006" key="2">
    <source>
        <dbReference type="Google" id="ProtNLM"/>
    </source>
</evidence>
<dbReference type="PANTHER" id="PTHR20883">
    <property type="entry name" value="PHYTANOYL-COA DIOXYGENASE DOMAIN CONTAINING 1"/>
    <property type="match status" value="1"/>
</dbReference>
<reference evidence="1" key="1">
    <citation type="submission" date="2018-05" db="EMBL/GenBank/DDBJ databases">
        <authorList>
            <person name="Lanie J.A."/>
            <person name="Ng W.-L."/>
            <person name="Kazmierczak K.M."/>
            <person name="Andrzejewski T.M."/>
            <person name="Davidsen T.M."/>
            <person name="Wayne K.J."/>
            <person name="Tettelin H."/>
            <person name="Glass J.I."/>
            <person name="Rusch D."/>
            <person name="Podicherti R."/>
            <person name="Tsui H.-C.T."/>
            <person name="Winkler M.E."/>
        </authorList>
    </citation>
    <scope>NUCLEOTIDE SEQUENCE</scope>
</reference>
<name>A0A382WGK3_9ZZZZ</name>
<gene>
    <name evidence="1" type="ORF">METZ01_LOCUS410920</name>
</gene>
<dbReference type="Gene3D" id="2.60.120.620">
    <property type="entry name" value="q2cbj1_9rhob like domain"/>
    <property type="match status" value="1"/>
</dbReference>
<dbReference type="Pfam" id="PF05721">
    <property type="entry name" value="PhyH"/>
    <property type="match status" value="1"/>
</dbReference>
<dbReference type="EMBL" id="UINC01159782">
    <property type="protein sequence ID" value="SVD58066.1"/>
    <property type="molecule type" value="Genomic_DNA"/>
</dbReference>
<feature type="non-terminal residue" evidence="1">
    <location>
        <position position="1"/>
    </location>
</feature>
<organism evidence="1">
    <name type="scientific">marine metagenome</name>
    <dbReference type="NCBI Taxonomy" id="408172"/>
    <lineage>
        <taxon>unclassified sequences</taxon>
        <taxon>metagenomes</taxon>
        <taxon>ecological metagenomes</taxon>
    </lineage>
</organism>
<evidence type="ECO:0000313" key="1">
    <source>
        <dbReference type="EMBL" id="SVD58066.1"/>
    </source>
</evidence>
<protein>
    <recommendedName>
        <fullName evidence="2">Phytanoyl-CoA dioxygenase family protein</fullName>
    </recommendedName>
</protein>
<dbReference type="AlphaFoldDB" id="A0A382WGK3"/>
<accession>A0A382WGK3</accession>
<dbReference type="InterPro" id="IPR008775">
    <property type="entry name" value="Phytyl_CoA_dOase-like"/>
</dbReference>
<dbReference type="GO" id="GO:0046872">
    <property type="term" value="F:metal ion binding"/>
    <property type="evidence" value="ECO:0007669"/>
    <property type="project" value="UniProtKB-ARBA"/>
</dbReference>
<sequence length="147" mass="16468">PGIAIYSAKLVAKEPHDTNICHWHQDDAYYTQHSQSQTRMSTWIPLQDSSRENGCLQLIPGSHHRGLQPASNKEGGTCNLGIDREIDLDNRIYLPTRAGTIVLFSALLWHASDGNQTDQRRRAFIVSYQEATVQGGNADQWQVLRAA</sequence>
<dbReference type="GO" id="GO:0016491">
    <property type="term" value="F:oxidoreductase activity"/>
    <property type="evidence" value="ECO:0007669"/>
    <property type="project" value="UniProtKB-ARBA"/>
</dbReference>